<keyword evidence="1" id="KW-0802">TPR repeat</keyword>
<evidence type="ECO:0000313" key="4">
    <source>
        <dbReference type="EMBL" id="LAA39712.1"/>
    </source>
</evidence>
<feature type="compositionally biased region" description="Basic and acidic residues" evidence="2">
    <location>
        <begin position="369"/>
        <end position="384"/>
    </location>
</feature>
<dbReference type="FunFam" id="1.25.40.10:FF:000143">
    <property type="entry name" value="E3 ubiquitin-protein ligase TTC3 isoform X2"/>
    <property type="match status" value="1"/>
</dbReference>
<sequence length="432" mass="50585">MIQGIRGIRSCSMENPTFEEIRYISLYSPYIRPCCELMRGTFHECSPKKHEPAIGDICKMWCSKPVFQLQTYCDIIKICTFRPLLFVPHDPSKKCHDPSCQFDELNMEKLCQIEILEDITELVKKFADDQLFISGILTTETDLEKGILRTSEVLEWMKYADHIGILQKLRKLADYCCWSILKLFFSAYKHYISKVTLEDYNLVEAFESYYCDNCMMNSENMKKRGNEAFAKEKFDTAVTFYTKAIELWPENHFLYGNRALCFLRIGQYRKALCDGKRAIILKPCWPKGHYRFCDALSFLGEHRKALEANERGQDQCRENPEGLKGLLEQHEKLKNQMEEARGIKQNKHRLKKQLSQKNSSEYVSFGNQESKKETKNQKLCDSHHHPCQQKQTNMVGNIKTRENIDHLSVFTAGKLIFFKVVCTYNERLLVIK</sequence>
<reference evidence="4" key="2">
    <citation type="submission" date="2017-11" db="EMBL/GenBank/DDBJ databases">
        <title>Coralsnake Venomics: Analyses of Venom Gland Transcriptomes and Proteomes of Six Brazilian Taxa.</title>
        <authorList>
            <person name="Aird S.D."/>
            <person name="Jorge da Silva N."/>
            <person name="Qiu L."/>
            <person name="Villar-Briones A."/>
            <person name="Aparecida-Saddi V."/>
            <person name="Campos-Telles M.P."/>
            <person name="Grau M."/>
            <person name="Mikheyev A.S."/>
        </authorList>
    </citation>
    <scope>NUCLEOTIDE SEQUENCE</scope>
    <source>
        <tissue evidence="4">Venom_gland</tissue>
    </source>
</reference>
<name>A0A2D4EWV4_MICCO</name>
<feature type="compositionally biased region" description="Polar residues" evidence="2">
    <location>
        <begin position="355"/>
        <end position="368"/>
    </location>
</feature>
<dbReference type="SMART" id="SM00028">
    <property type="entry name" value="TPR"/>
    <property type="match status" value="3"/>
</dbReference>
<dbReference type="InterPro" id="IPR019734">
    <property type="entry name" value="TPR_rpt"/>
</dbReference>
<dbReference type="AlphaFoldDB" id="A0A2D4EWV4"/>
<feature type="region of interest" description="Disordered" evidence="2">
    <location>
        <begin position="345"/>
        <end position="387"/>
    </location>
</feature>
<dbReference type="InterPro" id="IPR011990">
    <property type="entry name" value="TPR-like_helical_dom_sf"/>
</dbReference>
<feature type="domain" description="Serine/threonine-protein kinase BSK1-like TPR repeats" evidence="3">
    <location>
        <begin position="213"/>
        <end position="290"/>
    </location>
</feature>
<dbReference type="PANTHER" id="PTHR17550">
    <property type="entry name" value="E3 UBIQUITIN-PROTEIN LIGASE TTC3"/>
    <property type="match status" value="1"/>
</dbReference>
<accession>A0A2D4EWV4</accession>
<protein>
    <recommendedName>
        <fullName evidence="3">Serine/threonine-protein kinase BSK1-like TPR repeats domain-containing protein</fullName>
    </recommendedName>
</protein>
<dbReference type="InterPro" id="IPR058209">
    <property type="entry name" value="TPR_BSK1_C"/>
</dbReference>
<reference evidence="4" key="1">
    <citation type="submission" date="2017-07" db="EMBL/GenBank/DDBJ databases">
        <authorList>
            <person name="Mikheyev A."/>
            <person name="Grau M."/>
        </authorList>
    </citation>
    <scope>NUCLEOTIDE SEQUENCE</scope>
    <source>
        <tissue evidence="4">Venom_gland</tissue>
    </source>
</reference>
<organism evidence="4">
    <name type="scientific">Micrurus corallinus</name>
    <name type="common">Brazilian coral snake</name>
    <dbReference type="NCBI Taxonomy" id="54390"/>
    <lineage>
        <taxon>Eukaryota</taxon>
        <taxon>Metazoa</taxon>
        <taxon>Chordata</taxon>
        <taxon>Craniata</taxon>
        <taxon>Vertebrata</taxon>
        <taxon>Euteleostomi</taxon>
        <taxon>Lepidosauria</taxon>
        <taxon>Squamata</taxon>
        <taxon>Bifurcata</taxon>
        <taxon>Unidentata</taxon>
        <taxon>Episquamata</taxon>
        <taxon>Toxicofera</taxon>
        <taxon>Serpentes</taxon>
        <taxon>Colubroidea</taxon>
        <taxon>Elapidae</taxon>
        <taxon>Elapinae</taxon>
        <taxon>Micrurus</taxon>
    </lineage>
</organism>
<feature type="repeat" description="TPR" evidence="1">
    <location>
        <begin position="218"/>
        <end position="251"/>
    </location>
</feature>
<proteinExistence type="predicted"/>
<evidence type="ECO:0000256" key="2">
    <source>
        <dbReference type="SAM" id="MobiDB-lite"/>
    </source>
</evidence>
<feature type="compositionally biased region" description="Basic residues" evidence="2">
    <location>
        <begin position="345"/>
        <end position="354"/>
    </location>
</feature>
<evidence type="ECO:0000256" key="1">
    <source>
        <dbReference type="PROSITE-ProRule" id="PRU00339"/>
    </source>
</evidence>
<dbReference type="PROSITE" id="PS50005">
    <property type="entry name" value="TPR"/>
    <property type="match status" value="1"/>
</dbReference>
<evidence type="ECO:0000259" key="3">
    <source>
        <dbReference type="Pfam" id="PF25575"/>
    </source>
</evidence>
<dbReference type="Gene3D" id="1.25.40.10">
    <property type="entry name" value="Tetratricopeptide repeat domain"/>
    <property type="match status" value="1"/>
</dbReference>
<dbReference type="EMBL" id="IACJ01033061">
    <property type="protein sequence ID" value="LAA39712.1"/>
    <property type="molecule type" value="Transcribed_RNA"/>
</dbReference>
<dbReference type="Pfam" id="PF25575">
    <property type="entry name" value="TPR_BSK1_C"/>
    <property type="match status" value="1"/>
</dbReference>
<dbReference type="SUPFAM" id="SSF48452">
    <property type="entry name" value="TPR-like"/>
    <property type="match status" value="1"/>
</dbReference>
<dbReference type="PANTHER" id="PTHR17550:SF4">
    <property type="entry name" value="E3 UBIQUITIN-PROTEIN LIGASE TTC3"/>
    <property type="match status" value="1"/>
</dbReference>